<keyword evidence="7 10" id="KW-1133">Transmembrane helix</keyword>
<dbReference type="Pfam" id="PF00005">
    <property type="entry name" value="ABC_tran"/>
    <property type="match status" value="1"/>
</dbReference>
<evidence type="ECO:0000259" key="11">
    <source>
        <dbReference type="PROSITE" id="PS50893"/>
    </source>
</evidence>
<feature type="domain" description="ABC transmembrane type-1" evidence="12">
    <location>
        <begin position="193"/>
        <end position="470"/>
    </location>
</feature>
<feature type="region of interest" description="Disordered" evidence="9">
    <location>
        <begin position="15"/>
        <end position="39"/>
    </location>
</feature>
<dbReference type="Gene3D" id="3.40.50.300">
    <property type="entry name" value="P-loop containing nucleotide triphosphate hydrolases"/>
    <property type="match status" value="1"/>
</dbReference>
<dbReference type="GO" id="GO:0016887">
    <property type="term" value="F:ATP hydrolysis activity"/>
    <property type="evidence" value="ECO:0007669"/>
    <property type="project" value="InterPro"/>
</dbReference>
<evidence type="ECO:0000256" key="8">
    <source>
        <dbReference type="ARBA" id="ARBA00023136"/>
    </source>
</evidence>
<evidence type="ECO:0000256" key="4">
    <source>
        <dbReference type="ARBA" id="ARBA00022692"/>
    </source>
</evidence>
<feature type="transmembrane region" description="Helical" evidence="10">
    <location>
        <begin position="190"/>
        <end position="215"/>
    </location>
</feature>
<keyword evidence="3" id="KW-1003">Cell membrane</keyword>
<dbReference type="PROSITE" id="PS50929">
    <property type="entry name" value="ABC_TM1F"/>
    <property type="match status" value="1"/>
</dbReference>
<accession>A0A2T1HYZ8</accession>
<comment type="subcellular location">
    <subcellularLocation>
        <location evidence="1">Cell membrane</location>
        <topology evidence="1">Multi-pass membrane protein</topology>
    </subcellularLocation>
</comment>
<dbReference type="SMART" id="SM00382">
    <property type="entry name" value="AAA"/>
    <property type="match status" value="1"/>
</dbReference>
<dbReference type="Gene3D" id="1.20.1560.10">
    <property type="entry name" value="ABC transporter type 1, transmembrane domain"/>
    <property type="match status" value="1"/>
</dbReference>
<evidence type="ECO:0000256" key="7">
    <source>
        <dbReference type="ARBA" id="ARBA00022989"/>
    </source>
</evidence>
<evidence type="ECO:0000313" key="14">
    <source>
        <dbReference type="Proteomes" id="UP000239772"/>
    </source>
</evidence>
<dbReference type="GO" id="GO:0034040">
    <property type="term" value="F:ATPase-coupled lipid transmembrane transporter activity"/>
    <property type="evidence" value="ECO:0007669"/>
    <property type="project" value="TreeGrafter"/>
</dbReference>
<evidence type="ECO:0000256" key="5">
    <source>
        <dbReference type="ARBA" id="ARBA00022741"/>
    </source>
</evidence>
<comment type="caution">
    <text evidence="13">The sequence shown here is derived from an EMBL/GenBank/DDBJ whole genome shotgun (WGS) entry which is preliminary data.</text>
</comment>
<dbReference type="SUPFAM" id="SSF52540">
    <property type="entry name" value="P-loop containing nucleoside triphosphate hydrolases"/>
    <property type="match status" value="1"/>
</dbReference>
<keyword evidence="5" id="KW-0547">Nucleotide-binding</keyword>
<dbReference type="Pfam" id="PF00664">
    <property type="entry name" value="ABC_membrane"/>
    <property type="match status" value="1"/>
</dbReference>
<evidence type="ECO:0000256" key="2">
    <source>
        <dbReference type="ARBA" id="ARBA00022448"/>
    </source>
</evidence>
<sequence>MAVHPIRTLAASWLRAREEQPRETRAQPQGEAPAPRRGGLFSDIDSVASAWFGQRWFGGDRAPPGTPTPEELATAASARGIEVSYATRKLSALQDQDFPCVILLKDGSSVVLAGRIGRDRLLRKTDRGVEDVPVEDLAASHSGVVFFVAPNRSPAATDPAAPEDDREEAPATTLLHAVWGEILKRHKGRLLQLCAAAAVINLLSLALPLFSMSVYDRVIPHLAMETLWALVIGVSIALGLDLALRAIRLKIADAIGLGAAASVQARIYARLLGARLGEKPAAAGGVQTALREVEALAQLLPNLVVSVAVDGPFFLLALALLAALGGPVAWAPVAAILAITAVQALGKVRGDKSAEAARLSATQANLLLETVAGAETVKLTGAVSALMRRWERLVDAAAFVGHTMRLHAAFSAQAAMTISQAAIAVAIVLGVHQIADASMTIGALSACTMLIGRIISPLSMIGSQLLRLAQALRSAKAVEALLNAPQDVAQDPTSGQRPIRGELVFKGAGFTYPGEKAPVLRDINLTIAPGEKVGLIGRAGSGKSTLLRLMLRLYDVDAGALLLDGHDIRQVAPDRLRRHFGFMRQDVSLFDDTLRNAICFGLDEVRQDDFERVAALAGVRDFAARHPEGYGLRVGPRGERLSGGERQSVMLARTLLGAPQALIMDEPTAAMDNTTELRIVRDLRDWIGDRTLIIATHRAPMLGLVDRLVWIEEGRIVADGPKDTVLRALAGGTTAA</sequence>
<evidence type="ECO:0000256" key="10">
    <source>
        <dbReference type="SAM" id="Phobius"/>
    </source>
</evidence>
<dbReference type="Gene3D" id="3.90.70.10">
    <property type="entry name" value="Cysteine proteinases"/>
    <property type="match status" value="1"/>
</dbReference>
<evidence type="ECO:0000256" key="3">
    <source>
        <dbReference type="ARBA" id="ARBA00022475"/>
    </source>
</evidence>
<proteinExistence type="predicted"/>
<feature type="transmembrane region" description="Helical" evidence="10">
    <location>
        <begin position="227"/>
        <end position="244"/>
    </location>
</feature>
<dbReference type="GO" id="GO:0005886">
    <property type="term" value="C:plasma membrane"/>
    <property type="evidence" value="ECO:0007669"/>
    <property type="project" value="UniProtKB-SubCell"/>
</dbReference>
<evidence type="ECO:0000259" key="12">
    <source>
        <dbReference type="PROSITE" id="PS50929"/>
    </source>
</evidence>
<dbReference type="InterPro" id="IPR039421">
    <property type="entry name" value="Type_1_exporter"/>
</dbReference>
<feature type="domain" description="ABC transporter" evidence="11">
    <location>
        <begin position="499"/>
        <end position="736"/>
    </location>
</feature>
<dbReference type="SUPFAM" id="SSF90123">
    <property type="entry name" value="ABC transporter transmembrane region"/>
    <property type="match status" value="1"/>
</dbReference>
<reference evidence="14" key="1">
    <citation type="submission" date="2018-03" db="EMBL/GenBank/DDBJ databases">
        <authorList>
            <person name="Sun L."/>
            <person name="Liu H."/>
            <person name="Chen W."/>
            <person name="Huang K."/>
            <person name="Liu W."/>
            <person name="Gao X."/>
        </authorList>
    </citation>
    <scope>NUCLEOTIDE SEQUENCE [LARGE SCALE GENOMIC DNA]</scope>
    <source>
        <strain evidence="14">SH9</strain>
    </source>
</reference>
<dbReference type="GO" id="GO:0005524">
    <property type="term" value="F:ATP binding"/>
    <property type="evidence" value="ECO:0007669"/>
    <property type="project" value="UniProtKB-KW"/>
</dbReference>
<keyword evidence="6" id="KW-0067">ATP-binding</keyword>
<dbReference type="GO" id="GO:0140359">
    <property type="term" value="F:ABC-type transporter activity"/>
    <property type="evidence" value="ECO:0007669"/>
    <property type="project" value="InterPro"/>
</dbReference>
<keyword evidence="8 10" id="KW-0472">Membrane</keyword>
<name>A0A2T1HYZ8_9HYPH</name>
<evidence type="ECO:0000256" key="6">
    <source>
        <dbReference type="ARBA" id="ARBA00022840"/>
    </source>
</evidence>
<dbReference type="FunFam" id="3.40.50.300:FF:000299">
    <property type="entry name" value="ABC transporter ATP-binding protein/permease"/>
    <property type="match status" value="1"/>
</dbReference>
<dbReference type="PROSITE" id="PS50893">
    <property type="entry name" value="ABC_TRANSPORTER_2"/>
    <property type="match status" value="1"/>
</dbReference>
<evidence type="ECO:0000313" key="13">
    <source>
        <dbReference type="EMBL" id="PSC06709.1"/>
    </source>
</evidence>
<dbReference type="Proteomes" id="UP000239772">
    <property type="component" value="Unassembled WGS sequence"/>
</dbReference>
<feature type="compositionally biased region" description="Basic and acidic residues" evidence="9">
    <location>
        <begin position="15"/>
        <end position="25"/>
    </location>
</feature>
<dbReference type="InterPro" id="IPR003439">
    <property type="entry name" value="ABC_transporter-like_ATP-bd"/>
</dbReference>
<keyword evidence="4 10" id="KW-0812">Transmembrane</keyword>
<keyword evidence="14" id="KW-1185">Reference proteome</keyword>
<dbReference type="InterPro" id="IPR011527">
    <property type="entry name" value="ABC1_TM_dom"/>
</dbReference>
<dbReference type="InterPro" id="IPR036640">
    <property type="entry name" value="ABC1_TM_sf"/>
</dbReference>
<gene>
    <name evidence="13" type="ORF">SLNSH_02625</name>
</gene>
<dbReference type="PANTHER" id="PTHR24221:SF248">
    <property type="entry name" value="ABC TRANSPORTER TRANSMEMBRANE REGION"/>
    <property type="match status" value="1"/>
</dbReference>
<keyword evidence="2" id="KW-0813">Transport</keyword>
<dbReference type="PANTHER" id="PTHR24221">
    <property type="entry name" value="ATP-BINDING CASSETTE SUB-FAMILY B"/>
    <property type="match status" value="1"/>
</dbReference>
<dbReference type="AlphaFoldDB" id="A0A2T1HYZ8"/>
<dbReference type="InterPro" id="IPR027417">
    <property type="entry name" value="P-loop_NTPase"/>
</dbReference>
<dbReference type="EMBL" id="PVZS01000002">
    <property type="protein sequence ID" value="PSC06709.1"/>
    <property type="molecule type" value="Genomic_DNA"/>
</dbReference>
<evidence type="ECO:0008006" key="15">
    <source>
        <dbReference type="Google" id="ProtNLM"/>
    </source>
</evidence>
<dbReference type="InterPro" id="IPR003593">
    <property type="entry name" value="AAA+_ATPase"/>
</dbReference>
<evidence type="ECO:0000256" key="1">
    <source>
        <dbReference type="ARBA" id="ARBA00004651"/>
    </source>
</evidence>
<evidence type="ECO:0000256" key="9">
    <source>
        <dbReference type="SAM" id="MobiDB-lite"/>
    </source>
</evidence>
<organism evidence="13 14">
    <name type="scientific">Alsobacter soli</name>
    <dbReference type="NCBI Taxonomy" id="2109933"/>
    <lineage>
        <taxon>Bacteria</taxon>
        <taxon>Pseudomonadati</taxon>
        <taxon>Pseudomonadota</taxon>
        <taxon>Alphaproteobacteria</taxon>
        <taxon>Hyphomicrobiales</taxon>
        <taxon>Alsobacteraceae</taxon>
        <taxon>Alsobacter</taxon>
    </lineage>
</organism>
<protein>
    <recommendedName>
        <fullName evidence="15">Type I secretion system permease/ATPase</fullName>
    </recommendedName>
</protein>